<accession>A0A2W5E0V7</accession>
<evidence type="ECO:0000313" key="1">
    <source>
        <dbReference type="EMBL" id="PZP36498.1"/>
    </source>
</evidence>
<dbReference type="AlphaFoldDB" id="A0A2W5E0V7"/>
<comment type="caution">
    <text evidence="1">The sequence shown here is derived from an EMBL/GenBank/DDBJ whole genome shotgun (WGS) entry which is preliminary data.</text>
</comment>
<protein>
    <submittedName>
        <fullName evidence="1">Uncharacterized protein</fullName>
    </submittedName>
</protein>
<dbReference type="EMBL" id="QFOD01000001">
    <property type="protein sequence ID" value="PZP36498.1"/>
    <property type="molecule type" value="Genomic_DNA"/>
</dbReference>
<name>A0A2W5E0V7_9BURK</name>
<gene>
    <name evidence="1" type="ORF">DI603_00565</name>
</gene>
<organism evidence="1 2">
    <name type="scientific">Roseateles depolymerans</name>
    <dbReference type="NCBI Taxonomy" id="76731"/>
    <lineage>
        <taxon>Bacteria</taxon>
        <taxon>Pseudomonadati</taxon>
        <taxon>Pseudomonadota</taxon>
        <taxon>Betaproteobacteria</taxon>
        <taxon>Burkholderiales</taxon>
        <taxon>Sphaerotilaceae</taxon>
        <taxon>Roseateles</taxon>
    </lineage>
</organism>
<proteinExistence type="predicted"/>
<sequence length="102" mass="10849">MSGLQFLLFERSEGDDGTVTLDALASTRAAQHKAVLAEVAAVLDWAGREFPGQQGPLEEGMTWHHDLQISEEPGGWLAVALSLGCTPPFADALLARFAGEEA</sequence>
<reference evidence="1 2" key="1">
    <citation type="submission" date="2017-08" db="EMBL/GenBank/DDBJ databases">
        <title>Infants hospitalized years apart are colonized by the same room-sourced microbial strains.</title>
        <authorList>
            <person name="Brooks B."/>
            <person name="Olm M.R."/>
            <person name="Firek B.A."/>
            <person name="Baker R."/>
            <person name="Thomas B.C."/>
            <person name="Morowitz M.J."/>
            <person name="Banfield J.F."/>
        </authorList>
    </citation>
    <scope>NUCLEOTIDE SEQUENCE [LARGE SCALE GENOMIC DNA]</scope>
    <source>
        <strain evidence="1">S2_012_000_R2_81</strain>
    </source>
</reference>
<evidence type="ECO:0000313" key="2">
    <source>
        <dbReference type="Proteomes" id="UP000249633"/>
    </source>
</evidence>
<dbReference type="Proteomes" id="UP000249633">
    <property type="component" value="Unassembled WGS sequence"/>
</dbReference>